<comment type="caution">
    <text evidence="1">The sequence shown here is derived from an EMBL/GenBank/DDBJ whole genome shotgun (WGS) entry which is preliminary data.</text>
</comment>
<accession>A0A8S1RX06</accession>
<name>A0A8S1RX06_PAROT</name>
<gene>
    <name evidence="1" type="ORF">POCTA_138.1.T0030158</name>
</gene>
<dbReference type="Proteomes" id="UP000683925">
    <property type="component" value="Unassembled WGS sequence"/>
</dbReference>
<sequence length="93" mass="11417">MNWNLLLDDKIKYQNSILFINNGFGISHSFSQFFRQYQNCFFFNKLNDGNTKWRIERLRIRDYQDCEITFLENETFQGIIEERFIKQLDIFGK</sequence>
<evidence type="ECO:0000313" key="2">
    <source>
        <dbReference type="Proteomes" id="UP000683925"/>
    </source>
</evidence>
<proteinExistence type="predicted"/>
<evidence type="ECO:0000313" key="1">
    <source>
        <dbReference type="EMBL" id="CAD8131893.1"/>
    </source>
</evidence>
<protein>
    <submittedName>
        <fullName evidence="1">Uncharacterized protein</fullName>
    </submittedName>
</protein>
<dbReference type="EMBL" id="CAJJDP010000001">
    <property type="protein sequence ID" value="CAD8131893.1"/>
    <property type="molecule type" value="Genomic_DNA"/>
</dbReference>
<reference evidence="1" key="1">
    <citation type="submission" date="2021-01" db="EMBL/GenBank/DDBJ databases">
        <authorList>
            <consortium name="Genoscope - CEA"/>
            <person name="William W."/>
        </authorList>
    </citation>
    <scope>NUCLEOTIDE SEQUENCE</scope>
</reference>
<keyword evidence="2" id="KW-1185">Reference proteome</keyword>
<dbReference type="AlphaFoldDB" id="A0A8S1RX06"/>
<organism evidence="1 2">
    <name type="scientific">Paramecium octaurelia</name>
    <dbReference type="NCBI Taxonomy" id="43137"/>
    <lineage>
        <taxon>Eukaryota</taxon>
        <taxon>Sar</taxon>
        <taxon>Alveolata</taxon>
        <taxon>Ciliophora</taxon>
        <taxon>Intramacronucleata</taxon>
        <taxon>Oligohymenophorea</taxon>
        <taxon>Peniculida</taxon>
        <taxon>Parameciidae</taxon>
        <taxon>Paramecium</taxon>
    </lineage>
</organism>